<protein>
    <recommendedName>
        <fullName evidence="2">C2H2-type domain-containing protein</fullName>
    </recommendedName>
</protein>
<proteinExistence type="predicted"/>
<evidence type="ECO:0000313" key="4">
    <source>
        <dbReference type="Proteomes" id="UP001176517"/>
    </source>
</evidence>
<gene>
    <name evidence="3" type="ORF">OC846_006556</name>
</gene>
<feature type="domain" description="C2H2-type" evidence="2">
    <location>
        <begin position="39"/>
        <end position="69"/>
    </location>
</feature>
<dbReference type="Gene3D" id="2.60.120.650">
    <property type="entry name" value="Cupin"/>
    <property type="match status" value="1"/>
</dbReference>
<reference evidence="3" key="1">
    <citation type="journal article" date="2023" name="PhytoFront">
        <title>Draft Genome Resources of Seven Strains of Tilletia horrida, Causal Agent of Kernel Smut of Rice.</title>
        <authorList>
            <person name="Khanal S."/>
            <person name="Antony Babu S."/>
            <person name="Zhou X.G."/>
        </authorList>
    </citation>
    <scope>NUCLEOTIDE SEQUENCE</scope>
    <source>
        <strain evidence="3">TX6</strain>
    </source>
</reference>
<accession>A0AAN6JP94</accession>
<dbReference type="InterPro" id="IPR013087">
    <property type="entry name" value="Znf_C2H2_type"/>
</dbReference>
<evidence type="ECO:0000259" key="2">
    <source>
        <dbReference type="PROSITE" id="PS50157"/>
    </source>
</evidence>
<dbReference type="GO" id="GO:0008270">
    <property type="term" value="F:zinc ion binding"/>
    <property type="evidence" value="ECO:0007669"/>
    <property type="project" value="UniProtKB-KW"/>
</dbReference>
<evidence type="ECO:0000313" key="3">
    <source>
        <dbReference type="EMBL" id="KAK0543013.1"/>
    </source>
</evidence>
<dbReference type="Proteomes" id="UP001176517">
    <property type="component" value="Unassembled WGS sequence"/>
</dbReference>
<evidence type="ECO:0000256" key="1">
    <source>
        <dbReference type="PROSITE-ProRule" id="PRU00042"/>
    </source>
</evidence>
<sequence length="404" mass="45010">MSRSLLENVKISAEPTSGFLFTTTIISIILMSAEDTTLYHCAAPNCDKGPLKKSSYQNHWWRKHTTEGPWPLAIGQGHRSDLPPGMWNNIINSWRQLPDEHPHKASGLTALSFLRNIDFTDCLGIDIADVFEEAPKLIQVLEDLEYALYEDNEIPGELYYTASGIVATDLKPAHLHASVAAMTALNLNYIDPDHLCYSAGVESHDPSGLASCNPRVPEAATEFGIPSTGDEPKLETAYTPRGHITKIHVDGFWDGAILTCLFGAKLLLHWPPSDHNLNVFGEHWPMSLSTDLDLIRELEDIKIYHMTHGSYVYLPPGSLHAVFALETSAMVAFGIKHPGMIEIGLDLSKWLADHLESLPLSFENRALINEQVRDGVETHCNSDDLWDDYTEAAQEARAWVQETF</sequence>
<keyword evidence="1" id="KW-0863">Zinc-finger</keyword>
<keyword evidence="1" id="KW-0862">Zinc</keyword>
<keyword evidence="1" id="KW-0479">Metal-binding</keyword>
<organism evidence="3 4">
    <name type="scientific">Tilletia horrida</name>
    <dbReference type="NCBI Taxonomy" id="155126"/>
    <lineage>
        <taxon>Eukaryota</taxon>
        <taxon>Fungi</taxon>
        <taxon>Dikarya</taxon>
        <taxon>Basidiomycota</taxon>
        <taxon>Ustilaginomycotina</taxon>
        <taxon>Exobasidiomycetes</taxon>
        <taxon>Tilletiales</taxon>
        <taxon>Tilletiaceae</taxon>
        <taxon>Tilletia</taxon>
    </lineage>
</organism>
<dbReference type="EMBL" id="JAPDMZ010000412">
    <property type="protein sequence ID" value="KAK0543013.1"/>
    <property type="molecule type" value="Genomic_DNA"/>
</dbReference>
<comment type="caution">
    <text evidence="3">The sequence shown here is derived from an EMBL/GenBank/DDBJ whole genome shotgun (WGS) entry which is preliminary data.</text>
</comment>
<keyword evidence="4" id="KW-1185">Reference proteome</keyword>
<dbReference type="SUPFAM" id="SSF51197">
    <property type="entry name" value="Clavaminate synthase-like"/>
    <property type="match status" value="1"/>
</dbReference>
<dbReference type="AlphaFoldDB" id="A0AAN6JP94"/>
<dbReference type="PROSITE" id="PS50157">
    <property type="entry name" value="ZINC_FINGER_C2H2_2"/>
    <property type="match status" value="1"/>
</dbReference>
<name>A0AAN6JP94_9BASI</name>